<feature type="region of interest" description="Disordered" evidence="1">
    <location>
        <begin position="81"/>
        <end position="105"/>
    </location>
</feature>
<feature type="region of interest" description="Disordered" evidence="1">
    <location>
        <begin position="1"/>
        <end position="58"/>
    </location>
</feature>
<protein>
    <recommendedName>
        <fullName evidence="2">SBF1/SBF2 domain-containing protein</fullName>
    </recommendedName>
</protein>
<dbReference type="AlphaFoldDB" id="A0A7S1N3N3"/>
<feature type="compositionally biased region" description="Low complexity" evidence="1">
    <location>
        <begin position="122"/>
        <end position="137"/>
    </location>
</feature>
<accession>A0A7S1N3N3</accession>
<dbReference type="InterPro" id="IPR022096">
    <property type="entry name" value="SBF1/SBF2"/>
</dbReference>
<dbReference type="InterPro" id="IPR039872">
    <property type="entry name" value="KIAA0513"/>
</dbReference>
<feature type="compositionally biased region" description="Polar residues" evidence="1">
    <location>
        <begin position="47"/>
        <end position="56"/>
    </location>
</feature>
<feature type="region of interest" description="Disordered" evidence="1">
    <location>
        <begin position="118"/>
        <end position="139"/>
    </location>
</feature>
<dbReference type="Pfam" id="PF12335">
    <property type="entry name" value="SBF2"/>
    <property type="match status" value="1"/>
</dbReference>
<evidence type="ECO:0000313" key="3">
    <source>
        <dbReference type="EMBL" id="CAD8995634.1"/>
    </source>
</evidence>
<dbReference type="PANTHER" id="PTHR13663:SF2">
    <property type="entry name" value="SIMILAR TO RIKEN CDNA 6430548M08"/>
    <property type="match status" value="1"/>
</dbReference>
<gene>
    <name evidence="3" type="ORF">EGYM00392_LOCUS6691</name>
</gene>
<name>A0A7S1N3N3_9EUGL</name>
<evidence type="ECO:0000256" key="1">
    <source>
        <dbReference type="SAM" id="MobiDB-lite"/>
    </source>
</evidence>
<reference evidence="3" key="1">
    <citation type="submission" date="2021-01" db="EMBL/GenBank/DDBJ databases">
        <authorList>
            <person name="Corre E."/>
            <person name="Pelletier E."/>
            <person name="Niang G."/>
            <person name="Scheremetjew M."/>
            <person name="Finn R."/>
            <person name="Kale V."/>
            <person name="Holt S."/>
            <person name="Cochrane G."/>
            <person name="Meng A."/>
            <person name="Brown T."/>
            <person name="Cohen L."/>
        </authorList>
    </citation>
    <scope>NUCLEOTIDE SEQUENCE</scope>
    <source>
        <strain evidence="3">NIES-381</strain>
    </source>
</reference>
<feature type="compositionally biased region" description="Pro residues" evidence="1">
    <location>
        <begin position="17"/>
        <end position="34"/>
    </location>
</feature>
<dbReference type="PANTHER" id="PTHR13663">
    <property type="entry name" value="SIMILAR TO RIKEN CDNA 6430548M08"/>
    <property type="match status" value="1"/>
</dbReference>
<proteinExistence type="predicted"/>
<dbReference type="EMBL" id="HBGA01017283">
    <property type="protein sequence ID" value="CAD8995634.1"/>
    <property type="molecule type" value="Transcribed_RNA"/>
</dbReference>
<feature type="domain" description="SBF1/SBF2" evidence="2">
    <location>
        <begin position="189"/>
        <end position="289"/>
    </location>
</feature>
<sequence length="389" mass="42122">MAPSTLPTAVAVQALPGPSPPGQTSPDSPEPPAALKPARIPCPSAPGQGSPTSTHTDIPKEVLQTFEEFLEDLTVFRTPPSSPAWFKRHRVPDGGGSEADDGYGDWVLDEGVASAEGVLEASPSTSSTGSGSSQSSPCKQIPEVDRCVCLKPSALKGRRKQKRFPPEPLPLPTPLYIPPTNAAPPEPIAQLLATHEGRMALGRALTQKRVRGVGLDRPSFDRLAQVMILALDCCADQGDTKAGSILLNMCQTFAYTTHNADNYYLQEVVKNHQLFRSEDFWKAAFIDALITERQKQNSSFSKWEDLSPQARQGIEAQEQNITFGQLTSFVFNMISMGLDKHLVAQFIEQTCDANSLCTEYRHMLMSSLSEFQLTPSPRALDALGASAAS</sequence>
<evidence type="ECO:0000259" key="2">
    <source>
        <dbReference type="Pfam" id="PF12335"/>
    </source>
</evidence>
<organism evidence="3">
    <name type="scientific">Eutreptiella gymnastica</name>
    <dbReference type="NCBI Taxonomy" id="73025"/>
    <lineage>
        <taxon>Eukaryota</taxon>
        <taxon>Discoba</taxon>
        <taxon>Euglenozoa</taxon>
        <taxon>Euglenida</taxon>
        <taxon>Spirocuta</taxon>
        <taxon>Euglenophyceae</taxon>
        <taxon>Eutreptiales</taxon>
        <taxon>Eutreptiaceae</taxon>
        <taxon>Eutreptiella</taxon>
    </lineage>
</organism>